<sequence>MAVEMLLLAKLKLILAIHSNWQLLYSLLWAFVLKFCFIKYMPRSLSELLIRARTFIFWLNRRFFIDSPVRILPQRMRFGRNLEHRMVEDPWSEFMLSYGETITAMAMLSDY</sequence>
<evidence type="ECO:0000313" key="2">
    <source>
        <dbReference type="Proteomes" id="UP000827976"/>
    </source>
</evidence>
<keyword evidence="2" id="KW-1185">Reference proteome</keyword>
<evidence type="ECO:0000313" key="1">
    <source>
        <dbReference type="EMBL" id="KAH7692743.1"/>
    </source>
</evidence>
<proteinExistence type="predicted"/>
<protein>
    <submittedName>
        <fullName evidence="1">Uncharacterized protein</fullName>
    </submittedName>
</protein>
<organism evidence="1 2">
    <name type="scientific">Dioscorea alata</name>
    <name type="common">Purple yam</name>
    <dbReference type="NCBI Taxonomy" id="55571"/>
    <lineage>
        <taxon>Eukaryota</taxon>
        <taxon>Viridiplantae</taxon>
        <taxon>Streptophyta</taxon>
        <taxon>Embryophyta</taxon>
        <taxon>Tracheophyta</taxon>
        <taxon>Spermatophyta</taxon>
        <taxon>Magnoliopsida</taxon>
        <taxon>Liliopsida</taxon>
        <taxon>Dioscoreales</taxon>
        <taxon>Dioscoreaceae</taxon>
        <taxon>Dioscorea</taxon>
    </lineage>
</organism>
<dbReference type="EMBL" id="CM037011">
    <property type="protein sequence ID" value="KAH7692743.1"/>
    <property type="molecule type" value="Genomic_DNA"/>
</dbReference>
<reference evidence="2" key="1">
    <citation type="journal article" date="2022" name="Nat. Commun.">
        <title>Chromosome evolution and the genetic basis of agronomically important traits in greater yam.</title>
        <authorList>
            <person name="Bredeson J.V."/>
            <person name="Lyons J.B."/>
            <person name="Oniyinde I.O."/>
            <person name="Okereke N.R."/>
            <person name="Kolade O."/>
            <person name="Nnabue I."/>
            <person name="Nwadili C.O."/>
            <person name="Hribova E."/>
            <person name="Parker M."/>
            <person name="Nwogha J."/>
            <person name="Shu S."/>
            <person name="Carlson J."/>
            <person name="Kariba R."/>
            <person name="Muthemba S."/>
            <person name="Knop K."/>
            <person name="Barton G.J."/>
            <person name="Sherwood A.V."/>
            <person name="Lopez-Montes A."/>
            <person name="Asiedu R."/>
            <person name="Jamnadass R."/>
            <person name="Muchugi A."/>
            <person name="Goodstein D."/>
            <person name="Egesi C.N."/>
            <person name="Featherston J."/>
            <person name="Asfaw A."/>
            <person name="Simpson G.G."/>
            <person name="Dolezel J."/>
            <person name="Hendre P.S."/>
            <person name="Van Deynze A."/>
            <person name="Kumar P.L."/>
            <person name="Obidiegwu J.E."/>
            <person name="Bhattacharjee R."/>
            <person name="Rokhsar D.S."/>
        </authorList>
    </citation>
    <scope>NUCLEOTIDE SEQUENCE [LARGE SCALE GENOMIC DNA]</scope>
    <source>
        <strain evidence="2">cv. TDa95/00328</strain>
    </source>
</reference>
<accession>A0ACB7WVB0</accession>
<gene>
    <name evidence="1" type="ORF">IHE45_01G085700</name>
</gene>
<comment type="caution">
    <text evidence="1">The sequence shown here is derived from an EMBL/GenBank/DDBJ whole genome shotgun (WGS) entry which is preliminary data.</text>
</comment>
<dbReference type="Proteomes" id="UP000827976">
    <property type="component" value="Chromosome 1"/>
</dbReference>
<name>A0ACB7WVB0_DIOAL</name>